<comment type="caution">
    <text evidence="1">The sequence shown here is derived from an EMBL/GenBank/DDBJ whole genome shotgun (WGS) entry which is preliminary data.</text>
</comment>
<accession>A0A9W9JKS9</accession>
<protein>
    <submittedName>
        <fullName evidence="1">Uncharacterized protein</fullName>
    </submittedName>
</protein>
<dbReference type="EMBL" id="JAPQKR010000014">
    <property type="protein sequence ID" value="KAJ5198749.1"/>
    <property type="molecule type" value="Genomic_DNA"/>
</dbReference>
<dbReference type="RefSeq" id="XP_058307177.1">
    <property type="nucleotide sequence ID" value="XM_058454928.1"/>
</dbReference>
<name>A0A9W9JKS9_9EURO</name>
<dbReference type="Proteomes" id="UP001150904">
    <property type="component" value="Unassembled WGS sequence"/>
</dbReference>
<reference evidence="1" key="1">
    <citation type="submission" date="2022-12" db="EMBL/GenBank/DDBJ databases">
        <authorList>
            <person name="Petersen C."/>
        </authorList>
    </citation>
    <scope>NUCLEOTIDE SEQUENCE</scope>
    <source>
        <strain evidence="1">IBT 15544</strain>
    </source>
</reference>
<reference evidence="1" key="2">
    <citation type="journal article" date="2023" name="IMA Fungus">
        <title>Comparative genomic study of the Penicillium genus elucidates a diverse pangenome and 15 lateral gene transfer events.</title>
        <authorList>
            <person name="Petersen C."/>
            <person name="Sorensen T."/>
            <person name="Nielsen M.R."/>
            <person name="Sondergaard T.E."/>
            <person name="Sorensen J.L."/>
            <person name="Fitzpatrick D.A."/>
            <person name="Frisvad J.C."/>
            <person name="Nielsen K.L."/>
        </authorList>
    </citation>
    <scope>NUCLEOTIDE SEQUENCE</scope>
    <source>
        <strain evidence="1">IBT 15544</strain>
    </source>
</reference>
<gene>
    <name evidence="1" type="ORF">N7498_007866</name>
</gene>
<sequence>MNPMLDDTLSPSVKRIKKIDFVSRSEVRVDFEALLAALQPIDGDLQSWAAEFYKDLDRYRANREGAAEPKDLQQEKERIVSEIQRVESYCQELERSCACIFEEVNQLNSLMQERLEDICIYEKYMSSPECERPSIQP</sequence>
<dbReference type="AlphaFoldDB" id="A0A9W9JKS9"/>
<proteinExistence type="predicted"/>
<evidence type="ECO:0000313" key="1">
    <source>
        <dbReference type="EMBL" id="KAJ5198749.1"/>
    </source>
</evidence>
<dbReference type="GeneID" id="83182229"/>
<keyword evidence="2" id="KW-1185">Reference proteome</keyword>
<evidence type="ECO:0000313" key="2">
    <source>
        <dbReference type="Proteomes" id="UP001150904"/>
    </source>
</evidence>
<organism evidence="1 2">
    <name type="scientific">Penicillium cinerascens</name>
    <dbReference type="NCBI Taxonomy" id="70096"/>
    <lineage>
        <taxon>Eukaryota</taxon>
        <taxon>Fungi</taxon>
        <taxon>Dikarya</taxon>
        <taxon>Ascomycota</taxon>
        <taxon>Pezizomycotina</taxon>
        <taxon>Eurotiomycetes</taxon>
        <taxon>Eurotiomycetidae</taxon>
        <taxon>Eurotiales</taxon>
        <taxon>Aspergillaceae</taxon>
        <taxon>Penicillium</taxon>
    </lineage>
</organism>